<dbReference type="Proteomes" id="UP001142430">
    <property type="component" value="Segment"/>
</dbReference>
<reference evidence="1" key="1">
    <citation type="submission" date="2021-09" db="EMBL/GenBank/DDBJ databases">
        <title>The complete genome of the Saguinine gammaherpesvirus 1 (SgGHV-1).</title>
        <authorList>
            <person name="Marti-Carreras J."/>
            <person name="Maes P."/>
        </authorList>
    </citation>
    <scope>NUCLEOTIDE SEQUENCE</scope>
    <source>
        <strain evidence="1">S338D</strain>
    </source>
</reference>
<proteinExistence type="predicted"/>
<evidence type="ECO:0000313" key="2">
    <source>
        <dbReference type="Proteomes" id="UP001142430"/>
    </source>
</evidence>
<organism evidence="1 2">
    <name type="scientific">Saguinine gammaherpesvirus 1</name>
    <dbReference type="NCBI Taxonomy" id="2169901"/>
    <lineage>
        <taxon>Viruses</taxon>
        <taxon>Duplodnaviria</taxon>
        <taxon>Heunggongvirae</taxon>
        <taxon>Peploviricota</taxon>
        <taxon>Herviviricetes</taxon>
        <taxon>Herpesvirales</taxon>
        <taxon>Orthoherpesviridae</taxon>
        <taxon>Gammaherpesvirinae</taxon>
    </lineage>
</organism>
<evidence type="ECO:0000313" key="1">
    <source>
        <dbReference type="EMBL" id="UNP64510.1"/>
    </source>
</evidence>
<dbReference type="EMBL" id="OK337614">
    <property type="protein sequence ID" value="UNP64510.1"/>
    <property type="molecule type" value="Genomic_DNA"/>
</dbReference>
<sequence length="409" mass="45407">MSSSVSYQLGTWNIITEGGIFLLKNDTTIHRTNNSPFRSLTLPFSLNDLINSAVYGLVPTLLDLKTFKRSLGLITAAKHGNIGGDMIVPMLIWNYDAPLTFWINNNKLPANPGTICLSIVLIDTIPTNQIATSIHKSNEDYPSEITLIECTEAVDQILIEGQMNKLNKNTYEAYFRHNTKLPDFLTVRDLAVAAICSPEELKVKHLLVTTYVRNPGLFKLKLEVLNHSPPEEIVIHLNLIKCPEPAILTYHYHLALQIPDRGTVFPLFAESEKVIKPGDYQRIKIKTTYVEAHREDNLTTTFFITGITTQTGLVVNPSIWTSLSHPNILVSNNSSDHLIISKNQLVAAASPLISTPTDPRAIGSGVLFHLDTLKITWDGVTVHRGPGGLLHSPTYVKVKDNSSPDPMDF</sequence>
<name>A0A9Q8VJ90_9GAMA</name>
<accession>A0A9Q8VJ90</accession>
<dbReference type="Pfam" id="PF04797">
    <property type="entry name" value="Herpes_ORF11"/>
    <property type="match status" value="1"/>
</dbReference>
<dbReference type="InterPro" id="IPR006882">
    <property type="entry name" value="Herpes_Orf11"/>
</dbReference>
<protein>
    <submittedName>
        <fullName evidence="1">dUTPase protein</fullName>
    </submittedName>
</protein>